<dbReference type="Gene3D" id="2.60.120.260">
    <property type="entry name" value="Galactose-binding domain-like"/>
    <property type="match status" value="1"/>
</dbReference>
<feature type="transmembrane region" description="Helical" evidence="7">
    <location>
        <begin position="363"/>
        <end position="381"/>
    </location>
</feature>
<proteinExistence type="predicted"/>
<dbReference type="InterPro" id="IPR003594">
    <property type="entry name" value="HATPase_dom"/>
</dbReference>
<feature type="transmembrane region" description="Helical" evidence="7">
    <location>
        <begin position="300"/>
        <end position="318"/>
    </location>
</feature>
<keyword evidence="3" id="KW-0808">Transferase</keyword>
<dbReference type="InterPro" id="IPR050482">
    <property type="entry name" value="Sensor_HK_TwoCompSys"/>
</dbReference>
<dbReference type="PANTHER" id="PTHR24421:SF10">
    <property type="entry name" value="NITRATE_NITRITE SENSOR PROTEIN NARQ"/>
    <property type="match status" value="1"/>
</dbReference>
<sequence>MLHRWWQSWAQGRKAGSTGSTESAVAVQEGVSPTVSTLSWRRLAWLGVLGLMLATVAAYAMLALNREAVRISHPGVVSAKDGVRSLDEAWSVASDAPQFPALAPGRMQALPDEWAASRPGYQGGVWYRFRFDHTPSGADPLQAVYIERACSNVEVHLNGELVWRGGRMSDPYTRNCYRTHLVPLPVSLLKPRENALDIKVVGYPVERVTARQRAGGLAAVRVGPLQEIRQLADQQTFWTSTIAQVLGGLLAVLGLFALGLAWVRKLGYLVHFGLLTLGWALMTGRLFPLDVPMPNAAQEVLIAMLFAPMAAFAVKFLLGYAGHGVRSGSPQQGGRVNAVLWAQCVLMPASLLLLGVDHLFLGARLWYVVFSLEIFAAIAYFLWEAGKGRRAEFWLMCVALGVVAAVLGIELSYQAGLLRLWGIHVTHFVMPLLYGAVAVRLIQVYARALQTAEGARQQLERRVHEISVEIERNFNQIAELRVEQIAEKERKRIASDLHDDLGAKLLTIVHTSDNDRISTLAREALEEMRLSVRGLTGRPMVLSDALADWRAEVVSRLGQAGIECEWRNPNEIVEEPLSSRTYVQTTRILREAVSNVIKHSAASHVVIAADVQLERREFLLVIQDNGKGIPLELDGRLDRGHGMTSMKHRAKQLSGQCLVESGPGFGTVIRLTLPLEMATLQQVRAAGMSMPGSAASMRSNAPPH</sequence>
<dbReference type="Proteomes" id="UP000244892">
    <property type="component" value="Chromosome"/>
</dbReference>
<evidence type="ECO:0000313" key="9">
    <source>
        <dbReference type="EMBL" id="AWI54850.1"/>
    </source>
</evidence>
<keyword evidence="7" id="KW-1133">Transmembrane helix</keyword>
<dbReference type="RefSeq" id="WP_109037929.1">
    <property type="nucleotide sequence ID" value="NZ_CP029210.1"/>
</dbReference>
<dbReference type="AlphaFoldDB" id="A0A2U8FV07"/>
<dbReference type="SUPFAM" id="SSF55874">
    <property type="entry name" value="ATPase domain of HSP90 chaperone/DNA topoisomerase II/histidine kinase"/>
    <property type="match status" value="1"/>
</dbReference>
<reference evidence="9 10" key="1">
    <citation type="submission" date="2018-05" db="EMBL/GenBank/DDBJ databases">
        <title>complete genome sequence of Aquabacterium olei NBRC 110486.</title>
        <authorList>
            <person name="Tang B."/>
            <person name="Chang J."/>
            <person name="Zhang L."/>
            <person name="Yang H."/>
        </authorList>
    </citation>
    <scope>NUCLEOTIDE SEQUENCE [LARGE SCALE GENOMIC DNA]</scope>
    <source>
        <strain evidence="9 10">NBRC 110486</strain>
    </source>
</reference>
<keyword evidence="5" id="KW-0902">Two-component regulatory system</keyword>
<dbReference type="InterPro" id="IPR005467">
    <property type="entry name" value="His_kinase_dom"/>
</dbReference>
<feature type="transmembrane region" description="Helical" evidence="7">
    <location>
        <begin position="338"/>
        <end position="356"/>
    </location>
</feature>
<evidence type="ECO:0000256" key="3">
    <source>
        <dbReference type="ARBA" id="ARBA00022679"/>
    </source>
</evidence>
<protein>
    <recommendedName>
        <fullName evidence="2">histidine kinase</fullName>
        <ecNumber evidence="2">2.7.13.3</ecNumber>
    </recommendedName>
</protein>
<keyword evidence="10" id="KW-1185">Reference proteome</keyword>
<evidence type="ECO:0000256" key="2">
    <source>
        <dbReference type="ARBA" id="ARBA00012438"/>
    </source>
</evidence>
<gene>
    <name evidence="9" type="ORF">DEH84_16560</name>
</gene>
<accession>A0A2U8FV07</accession>
<evidence type="ECO:0000256" key="5">
    <source>
        <dbReference type="ARBA" id="ARBA00023012"/>
    </source>
</evidence>
<name>A0A2U8FV07_9BURK</name>
<dbReference type="SUPFAM" id="SSF49785">
    <property type="entry name" value="Galactose-binding domain-like"/>
    <property type="match status" value="1"/>
</dbReference>
<evidence type="ECO:0000256" key="1">
    <source>
        <dbReference type="ARBA" id="ARBA00000085"/>
    </source>
</evidence>
<keyword evidence="7" id="KW-0472">Membrane</keyword>
<dbReference type="GO" id="GO:0000160">
    <property type="term" value="P:phosphorelay signal transduction system"/>
    <property type="evidence" value="ECO:0007669"/>
    <property type="project" value="UniProtKB-KW"/>
</dbReference>
<comment type="catalytic activity">
    <reaction evidence="1">
        <text>ATP + protein L-histidine = ADP + protein N-phospho-L-histidine.</text>
        <dbReference type="EC" id="2.7.13.3"/>
    </reaction>
</comment>
<dbReference type="PANTHER" id="PTHR24421">
    <property type="entry name" value="NITRATE/NITRITE SENSOR PROTEIN NARX-RELATED"/>
    <property type="match status" value="1"/>
</dbReference>
<evidence type="ECO:0000256" key="4">
    <source>
        <dbReference type="ARBA" id="ARBA00022777"/>
    </source>
</evidence>
<dbReference type="EMBL" id="CP029210">
    <property type="protein sequence ID" value="AWI54850.1"/>
    <property type="molecule type" value="Genomic_DNA"/>
</dbReference>
<dbReference type="EC" id="2.7.13.3" evidence="2"/>
<dbReference type="PROSITE" id="PS50109">
    <property type="entry name" value="HIS_KIN"/>
    <property type="match status" value="1"/>
</dbReference>
<organism evidence="9 10">
    <name type="scientific">Aquabacterium olei</name>
    <dbReference type="NCBI Taxonomy" id="1296669"/>
    <lineage>
        <taxon>Bacteria</taxon>
        <taxon>Pseudomonadati</taxon>
        <taxon>Pseudomonadota</taxon>
        <taxon>Betaproteobacteria</taxon>
        <taxon>Burkholderiales</taxon>
        <taxon>Aquabacterium</taxon>
    </lineage>
</organism>
<dbReference type="SMART" id="SM00387">
    <property type="entry name" value="HATPase_c"/>
    <property type="match status" value="1"/>
</dbReference>
<dbReference type="CDD" id="cd16917">
    <property type="entry name" value="HATPase_UhpB-NarQ-NarX-like"/>
    <property type="match status" value="1"/>
</dbReference>
<keyword evidence="4 9" id="KW-0418">Kinase</keyword>
<evidence type="ECO:0000313" key="10">
    <source>
        <dbReference type="Proteomes" id="UP000244892"/>
    </source>
</evidence>
<keyword evidence="7" id="KW-0812">Transmembrane</keyword>
<dbReference type="KEGG" id="aon:DEH84_16560"/>
<feature type="transmembrane region" description="Helical" evidence="7">
    <location>
        <begin position="43"/>
        <end position="64"/>
    </location>
</feature>
<evidence type="ECO:0000256" key="7">
    <source>
        <dbReference type="SAM" id="Phobius"/>
    </source>
</evidence>
<feature type="domain" description="Histidine kinase" evidence="8">
    <location>
        <begin position="461"/>
        <end position="677"/>
    </location>
</feature>
<feature type="transmembrane region" description="Helical" evidence="7">
    <location>
        <begin position="268"/>
        <end position="288"/>
    </location>
</feature>
<dbReference type="GO" id="GO:0004673">
    <property type="term" value="F:protein histidine kinase activity"/>
    <property type="evidence" value="ECO:0007669"/>
    <property type="project" value="UniProtKB-EC"/>
</dbReference>
<keyword evidence="6" id="KW-0175">Coiled coil</keyword>
<feature type="transmembrane region" description="Helical" evidence="7">
    <location>
        <begin position="237"/>
        <end position="262"/>
    </location>
</feature>
<dbReference type="InterPro" id="IPR008979">
    <property type="entry name" value="Galactose-bd-like_sf"/>
</dbReference>
<evidence type="ECO:0000259" key="8">
    <source>
        <dbReference type="PROSITE" id="PS50109"/>
    </source>
</evidence>
<feature type="transmembrane region" description="Helical" evidence="7">
    <location>
        <begin position="425"/>
        <end position="446"/>
    </location>
</feature>
<evidence type="ECO:0000256" key="6">
    <source>
        <dbReference type="SAM" id="Coils"/>
    </source>
</evidence>
<feature type="transmembrane region" description="Helical" evidence="7">
    <location>
        <begin position="393"/>
        <end position="413"/>
    </location>
</feature>
<dbReference type="Pfam" id="PF02518">
    <property type="entry name" value="HATPase_c"/>
    <property type="match status" value="1"/>
</dbReference>
<dbReference type="Gene3D" id="3.30.565.10">
    <property type="entry name" value="Histidine kinase-like ATPase, C-terminal domain"/>
    <property type="match status" value="1"/>
</dbReference>
<dbReference type="InterPro" id="IPR036890">
    <property type="entry name" value="HATPase_C_sf"/>
</dbReference>
<feature type="coiled-coil region" evidence="6">
    <location>
        <begin position="442"/>
        <end position="469"/>
    </location>
</feature>